<feature type="compositionally biased region" description="Polar residues" evidence="1">
    <location>
        <begin position="521"/>
        <end position="543"/>
    </location>
</feature>
<dbReference type="InterPro" id="IPR046627">
    <property type="entry name" value="DUF6739"/>
</dbReference>
<protein>
    <submittedName>
        <fullName evidence="2">Uncharacterized protein</fullName>
    </submittedName>
</protein>
<feature type="compositionally biased region" description="Basic and acidic residues" evidence="1">
    <location>
        <begin position="544"/>
        <end position="580"/>
    </location>
</feature>
<comment type="caution">
    <text evidence="2">The sequence shown here is derived from an EMBL/GenBank/DDBJ whole genome shotgun (WGS) entry which is preliminary data.</text>
</comment>
<dbReference type="OrthoDB" id="2111127at2759"/>
<evidence type="ECO:0000313" key="2">
    <source>
        <dbReference type="EMBL" id="KAG7388849.1"/>
    </source>
</evidence>
<accession>A0A8T1WAY4</accession>
<dbReference type="Pfam" id="PF20524">
    <property type="entry name" value="DUF6739"/>
    <property type="match status" value="1"/>
</dbReference>
<dbReference type="AlphaFoldDB" id="A0A8T1WAY4"/>
<evidence type="ECO:0000256" key="1">
    <source>
        <dbReference type="SAM" id="MobiDB-lite"/>
    </source>
</evidence>
<gene>
    <name evidence="2" type="ORF">PHYPSEUDO_011683</name>
</gene>
<keyword evidence="3" id="KW-1185">Reference proteome</keyword>
<name>A0A8T1WAY4_9STRA</name>
<feature type="region of interest" description="Disordered" evidence="1">
    <location>
        <begin position="513"/>
        <end position="580"/>
    </location>
</feature>
<sequence>MLRSLRRVWLGGRGVDGVDGVDGSLRRLRPALPPLSSAPSKPEVPASLSNEQRLGDVVWKPEQEFPGRSVVDRHAMTLDRELQVLRRIARVSVHSIAQPARLTLLGVCSSGVLGLSAYEACLLLDPLQPVTLDSLLFMYKYATHNFLASCIWETRAPELVAQALDLDPSQLLRVFQPTTSSADAALQLRIMSVFTTRAMLAGFMVVTQLLNIVRASGTAALGYSESVYSGLEPPLQGVEERIIRLAGKGSDVTEVSMARYGAHILPVFEDPEQQRHLVAQWSLGGRVPCVWRVPKGQYGFRHSWTGLHVDESFLLRTTTGKYILCIEADATLKDRAFELRVMPKAPLPRDEELSIEDASQAYRLVERQTALALQRPFRSLCVLLGDSRQPCDLGGDSFVSLRERTRLKQEVNVLIDSKAPLLLEVLKWCGRFVDDRKTLVLDVTPHNFTPLKLFLEHHGYAVLTPGEAVDFEERERAEIAAEAKAKAEAEGQEEQELALAATLWNEGIQGDPALDAKQKTSHTAPSAVMDNNTAQDKTTPQTQVKDKPTAKEKDKDKEPKANGKNDKAPAARRGKQPEKLPRLLYYPTTAATINAVHATLTSGDGVSDPRRCCVLINQPFGLEHLDELAEDAGEKFHPVCAAEIYDDYFRQVRIWTRMGHSAAVIQRELDQRFQPVHDVLDAVAGLNQASTSPNSTQ</sequence>
<evidence type="ECO:0000313" key="3">
    <source>
        <dbReference type="Proteomes" id="UP000694044"/>
    </source>
</evidence>
<dbReference type="EMBL" id="JAGDFM010000053">
    <property type="protein sequence ID" value="KAG7388849.1"/>
    <property type="molecule type" value="Genomic_DNA"/>
</dbReference>
<dbReference type="Proteomes" id="UP000694044">
    <property type="component" value="Unassembled WGS sequence"/>
</dbReference>
<reference evidence="2" key="1">
    <citation type="submission" date="2021-02" db="EMBL/GenBank/DDBJ databases">
        <authorList>
            <person name="Palmer J.M."/>
        </authorList>
    </citation>
    <scope>NUCLEOTIDE SEQUENCE</scope>
    <source>
        <strain evidence="2">SCRP734</strain>
    </source>
</reference>
<proteinExistence type="predicted"/>
<organism evidence="2 3">
    <name type="scientific">Phytophthora pseudosyringae</name>
    <dbReference type="NCBI Taxonomy" id="221518"/>
    <lineage>
        <taxon>Eukaryota</taxon>
        <taxon>Sar</taxon>
        <taxon>Stramenopiles</taxon>
        <taxon>Oomycota</taxon>
        <taxon>Peronosporomycetes</taxon>
        <taxon>Peronosporales</taxon>
        <taxon>Peronosporaceae</taxon>
        <taxon>Phytophthora</taxon>
    </lineage>
</organism>